<gene>
    <name evidence="1" type="ORF">LCGC14_2015450</name>
</gene>
<name>A0A0F9HW89_9ZZZZ</name>
<sequence>MISIIASAAVLLLPDPILGEVEAGKLVVNYSVAMDGTRYSYIKNPSQKTLNYDFESIGLGKIVEVQEFFKLYIDETLHLIDFRGDEWDVKLITFPIDFTTNKKTKNAGAAREESGSFTLEFVGTSA</sequence>
<reference evidence="1" key="1">
    <citation type="journal article" date="2015" name="Nature">
        <title>Complex archaea that bridge the gap between prokaryotes and eukaryotes.</title>
        <authorList>
            <person name="Spang A."/>
            <person name="Saw J.H."/>
            <person name="Jorgensen S.L."/>
            <person name="Zaremba-Niedzwiedzka K."/>
            <person name="Martijn J."/>
            <person name="Lind A.E."/>
            <person name="van Eijk R."/>
            <person name="Schleper C."/>
            <person name="Guy L."/>
            <person name="Ettema T.J."/>
        </authorList>
    </citation>
    <scope>NUCLEOTIDE SEQUENCE</scope>
</reference>
<proteinExistence type="predicted"/>
<evidence type="ECO:0000313" key="1">
    <source>
        <dbReference type="EMBL" id="KKL79377.1"/>
    </source>
</evidence>
<dbReference type="EMBL" id="LAZR01023190">
    <property type="protein sequence ID" value="KKL79377.1"/>
    <property type="molecule type" value="Genomic_DNA"/>
</dbReference>
<protein>
    <submittedName>
        <fullName evidence="1">Uncharacterized protein</fullName>
    </submittedName>
</protein>
<comment type="caution">
    <text evidence="1">The sequence shown here is derived from an EMBL/GenBank/DDBJ whole genome shotgun (WGS) entry which is preliminary data.</text>
</comment>
<accession>A0A0F9HW89</accession>
<organism evidence="1">
    <name type="scientific">marine sediment metagenome</name>
    <dbReference type="NCBI Taxonomy" id="412755"/>
    <lineage>
        <taxon>unclassified sequences</taxon>
        <taxon>metagenomes</taxon>
        <taxon>ecological metagenomes</taxon>
    </lineage>
</organism>
<dbReference type="AlphaFoldDB" id="A0A0F9HW89"/>